<gene>
    <name evidence="1" type="ORF">Pan54_24870</name>
</gene>
<evidence type="ECO:0000313" key="2">
    <source>
        <dbReference type="Proteomes" id="UP000316095"/>
    </source>
</evidence>
<accession>A0A5C5XFI0</accession>
<proteinExistence type="predicted"/>
<comment type="caution">
    <text evidence="1">The sequence shown here is derived from an EMBL/GenBank/DDBJ whole genome shotgun (WGS) entry which is preliminary data.</text>
</comment>
<organism evidence="1 2">
    <name type="scientific">Rubinisphaera italica</name>
    <dbReference type="NCBI Taxonomy" id="2527969"/>
    <lineage>
        <taxon>Bacteria</taxon>
        <taxon>Pseudomonadati</taxon>
        <taxon>Planctomycetota</taxon>
        <taxon>Planctomycetia</taxon>
        <taxon>Planctomycetales</taxon>
        <taxon>Planctomycetaceae</taxon>
        <taxon>Rubinisphaera</taxon>
    </lineage>
</organism>
<name>A0A5C5XFI0_9PLAN</name>
<reference evidence="1 2" key="1">
    <citation type="submission" date="2019-02" db="EMBL/GenBank/DDBJ databases">
        <title>Deep-cultivation of Planctomycetes and their phenomic and genomic characterization uncovers novel biology.</title>
        <authorList>
            <person name="Wiegand S."/>
            <person name="Jogler M."/>
            <person name="Boedeker C."/>
            <person name="Pinto D."/>
            <person name="Vollmers J."/>
            <person name="Rivas-Marin E."/>
            <person name="Kohn T."/>
            <person name="Peeters S.H."/>
            <person name="Heuer A."/>
            <person name="Rast P."/>
            <person name="Oberbeckmann S."/>
            <person name="Bunk B."/>
            <person name="Jeske O."/>
            <person name="Meyerdierks A."/>
            <person name="Storesund J.E."/>
            <person name="Kallscheuer N."/>
            <person name="Luecker S."/>
            <person name="Lage O.M."/>
            <person name="Pohl T."/>
            <person name="Merkel B.J."/>
            <person name="Hornburger P."/>
            <person name="Mueller R.-W."/>
            <person name="Bruemmer F."/>
            <person name="Labrenz M."/>
            <person name="Spormann A.M."/>
            <person name="Op Den Camp H."/>
            <person name="Overmann J."/>
            <person name="Amann R."/>
            <person name="Jetten M.S.M."/>
            <person name="Mascher T."/>
            <person name="Medema M.H."/>
            <person name="Devos D.P."/>
            <person name="Kaster A.-K."/>
            <person name="Ovreas L."/>
            <person name="Rohde M."/>
            <person name="Galperin M.Y."/>
            <person name="Jogler C."/>
        </authorList>
    </citation>
    <scope>NUCLEOTIDE SEQUENCE [LARGE SCALE GENOMIC DNA]</scope>
    <source>
        <strain evidence="1 2">Pan54</strain>
    </source>
</reference>
<dbReference type="EMBL" id="SJPG01000001">
    <property type="protein sequence ID" value="TWT61750.1"/>
    <property type="molecule type" value="Genomic_DNA"/>
</dbReference>
<evidence type="ECO:0000313" key="1">
    <source>
        <dbReference type="EMBL" id="TWT61750.1"/>
    </source>
</evidence>
<sequence length="120" mass="14152">MEQLKRHAKSLAKLHQLTNLPEHDKLLPRLAENGSLLIETYDILTVADALDSRVESACEWLLDNFYLIDEQILAIRRLLPPSYSRELPSLGYCRVFTKCCRDRDKQYCEYRTSLEHHIYE</sequence>
<protein>
    <submittedName>
        <fullName evidence="1">Uncharacterized protein</fullName>
    </submittedName>
</protein>
<dbReference type="Proteomes" id="UP000316095">
    <property type="component" value="Unassembled WGS sequence"/>
</dbReference>
<dbReference type="AlphaFoldDB" id="A0A5C5XFI0"/>
<keyword evidence="2" id="KW-1185">Reference proteome</keyword>